<protein>
    <recommendedName>
        <fullName evidence="6">Glycerol dehydrogenase</fullName>
        <ecNumber evidence="5">1.1.1.6</ecNumber>
    </recommendedName>
</protein>
<keyword evidence="1 8" id="KW-0479">Metal-binding</keyword>
<dbReference type="InterPro" id="IPR016205">
    <property type="entry name" value="Glycerol_DH"/>
</dbReference>
<evidence type="ECO:0000256" key="6">
    <source>
        <dbReference type="ARBA" id="ARBA00040132"/>
    </source>
</evidence>
<feature type="binding site" evidence="10">
    <location>
        <begin position="116"/>
        <end position="119"/>
    </location>
    <ligand>
        <name>NAD(+)</name>
        <dbReference type="ChEBI" id="CHEBI:57540"/>
    </ligand>
</feature>
<evidence type="ECO:0000313" key="14">
    <source>
        <dbReference type="Proteomes" id="UP000195947"/>
    </source>
</evidence>
<reference evidence="13 15" key="2">
    <citation type="submission" date="2016-10" db="EMBL/GenBank/DDBJ databases">
        <authorList>
            <person name="Varghese N."/>
            <person name="Submissions S."/>
        </authorList>
    </citation>
    <scope>NUCLEOTIDE SEQUENCE [LARGE SCALE GENOMIC DNA]</scope>
    <source>
        <strain evidence="13 15">DSM 2094</strain>
    </source>
</reference>
<dbReference type="EMBL" id="FJMZ01000006">
    <property type="protein sequence ID" value="CZQ87961.1"/>
    <property type="molecule type" value="Genomic_DNA"/>
</dbReference>
<evidence type="ECO:0000256" key="4">
    <source>
        <dbReference type="ARBA" id="ARBA00037918"/>
    </source>
</evidence>
<dbReference type="Proteomes" id="UP000195947">
    <property type="component" value="Unassembled WGS sequence"/>
</dbReference>
<feature type="binding site" evidence="10">
    <location>
        <position position="127"/>
    </location>
    <ligand>
        <name>NAD(+)</name>
        <dbReference type="ChEBI" id="CHEBI:57540"/>
    </ligand>
</feature>
<keyword evidence="8" id="KW-0862">Zinc</keyword>
<sequence length="366" mass="38675">MEKIFASPSRYIQGKDVLKTGLSHIAELGNKALLLSDDIVWKLVGEELKGNLEAEGIAVVHVPFNGEASVNEITRVTAIGTENGVDVVIALGGGKTIDSGKAICDNLQVPIAVLPTIASTDAPTSALSVIYNDAGAFEKYLFYKKNPELVMVDTAVVSKAPTRLLASGIADALATYVEARAVKQKHGNTMAGGKQTLAAIAIAEKCEATLFEYGLQAMADNQAKCVTEALEAVVEANTLLSGVGFESAGLAAAHAIHNGFTAIEGDIHHLTHGEKVAYGTLTQLYLENRPKAELDKYIGFYQALGLPTTLAELHLAGVSEEELLKIGTQATIEGETIHQMPFAITASDVADALKGLDAYVKMVFPK</sequence>
<name>A0AB38BG06_9LACT</name>
<organism evidence="13 15">
    <name type="scientific">Trichococcus flocculiformis</name>
    <dbReference type="NCBI Taxonomy" id="82803"/>
    <lineage>
        <taxon>Bacteria</taxon>
        <taxon>Bacillati</taxon>
        <taxon>Bacillota</taxon>
        <taxon>Bacilli</taxon>
        <taxon>Lactobacillales</taxon>
        <taxon>Carnobacteriaceae</taxon>
        <taxon>Trichococcus</taxon>
    </lineage>
</organism>
<keyword evidence="3 10" id="KW-0520">NAD</keyword>
<evidence type="ECO:0000256" key="10">
    <source>
        <dbReference type="PIRSR" id="PIRSR000112-3"/>
    </source>
</evidence>
<dbReference type="NCBIfam" id="NF006941">
    <property type="entry name" value="PRK09423.1"/>
    <property type="match status" value="1"/>
</dbReference>
<feature type="domain" description="Alcohol dehydrogenase iron-type/glycerol dehydrogenase GldA" evidence="11">
    <location>
        <begin position="8"/>
        <end position="154"/>
    </location>
</feature>
<evidence type="ECO:0000313" key="12">
    <source>
        <dbReference type="EMBL" id="CZQ87961.1"/>
    </source>
</evidence>
<dbReference type="Proteomes" id="UP000199686">
    <property type="component" value="Unassembled WGS sequence"/>
</dbReference>
<dbReference type="EMBL" id="FOQC01000006">
    <property type="protein sequence ID" value="SFH62429.1"/>
    <property type="molecule type" value="Genomic_DNA"/>
</dbReference>
<dbReference type="CDD" id="cd08170">
    <property type="entry name" value="GlyDH"/>
    <property type="match status" value="1"/>
</dbReference>
<gene>
    <name evidence="13" type="ORF">SAMN04488507_10062</name>
    <name evidence="12" type="ORF">TFLO_934</name>
</gene>
<evidence type="ECO:0000256" key="7">
    <source>
        <dbReference type="ARBA" id="ARBA00049006"/>
    </source>
</evidence>
<feature type="binding site" evidence="10">
    <location>
        <position position="131"/>
    </location>
    <ligand>
        <name>NAD(+)</name>
        <dbReference type="ChEBI" id="CHEBI:57540"/>
    </ligand>
</feature>
<accession>A0AB38BG06</accession>
<evidence type="ECO:0000313" key="13">
    <source>
        <dbReference type="EMBL" id="SFH62429.1"/>
    </source>
</evidence>
<dbReference type="PIRSF" id="PIRSF000112">
    <property type="entry name" value="Glycerol_dehydrogenase"/>
    <property type="match status" value="1"/>
</dbReference>
<feature type="binding site" evidence="9">
    <location>
        <position position="121"/>
    </location>
    <ligand>
        <name>glycerol</name>
        <dbReference type="ChEBI" id="CHEBI:17754"/>
    </ligand>
</feature>
<proteinExistence type="predicted"/>
<evidence type="ECO:0000256" key="1">
    <source>
        <dbReference type="ARBA" id="ARBA00022723"/>
    </source>
</evidence>
<feature type="binding site" evidence="8">
    <location>
        <position position="254"/>
    </location>
    <ligand>
        <name>glycerol</name>
        <dbReference type="ChEBI" id="CHEBI:17754"/>
    </ligand>
</feature>
<dbReference type="GO" id="GO:0046872">
    <property type="term" value="F:metal ion binding"/>
    <property type="evidence" value="ECO:0007669"/>
    <property type="project" value="UniProtKB-KW"/>
</dbReference>
<dbReference type="SUPFAM" id="SSF56796">
    <property type="entry name" value="Dehydroquinate synthase-like"/>
    <property type="match status" value="1"/>
</dbReference>
<comment type="pathway">
    <text evidence="4">Polyol metabolism; glycerol fermentation; glycerone phosphate from glycerol (oxidative route): step 1/2.</text>
</comment>
<evidence type="ECO:0000313" key="15">
    <source>
        <dbReference type="Proteomes" id="UP000199686"/>
    </source>
</evidence>
<dbReference type="PANTHER" id="PTHR43616">
    <property type="entry name" value="GLYCEROL DEHYDROGENASE"/>
    <property type="match status" value="1"/>
</dbReference>
<evidence type="ECO:0000256" key="2">
    <source>
        <dbReference type="ARBA" id="ARBA00023002"/>
    </source>
</evidence>
<dbReference type="AlphaFoldDB" id="A0AB38BG06"/>
<dbReference type="InterPro" id="IPR001670">
    <property type="entry name" value="ADH_Fe/GldA"/>
</dbReference>
<comment type="caution">
    <text evidence="13">The sequence shown here is derived from an EMBL/GenBank/DDBJ whole genome shotgun (WGS) entry which is preliminary data.</text>
</comment>
<dbReference type="Pfam" id="PF00465">
    <property type="entry name" value="Fe-ADH"/>
    <property type="match status" value="1"/>
</dbReference>
<evidence type="ECO:0000256" key="3">
    <source>
        <dbReference type="ARBA" id="ARBA00023027"/>
    </source>
</evidence>
<keyword evidence="2" id="KW-0560">Oxidoreductase</keyword>
<dbReference type="Gene3D" id="1.20.1090.10">
    <property type="entry name" value="Dehydroquinate synthase-like - alpha domain"/>
    <property type="match status" value="1"/>
</dbReference>
<dbReference type="RefSeq" id="WP_086988515.1">
    <property type="nucleotide sequence ID" value="NZ_CP089787.1"/>
</dbReference>
<comment type="catalytic activity">
    <reaction evidence="7">
        <text>glycerol + NAD(+) = dihydroxyacetone + NADH + H(+)</text>
        <dbReference type="Rhea" id="RHEA:13769"/>
        <dbReference type="ChEBI" id="CHEBI:15378"/>
        <dbReference type="ChEBI" id="CHEBI:16016"/>
        <dbReference type="ChEBI" id="CHEBI:17754"/>
        <dbReference type="ChEBI" id="CHEBI:57540"/>
        <dbReference type="ChEBI" id="CHEBI:57945"/>
        <dbReference type="EC" id="1.1.1.6"/>
    </reaction>
</comment>
<evidence type="ECO:0000256" key="8">
    <source>
        <dbReference type="PIRSR" id="PIRSR000112-1"/>
    </source>
</evidence>
<feature type="binding site" evidence="10">
    <location>
        <position position="37"/>
    </location>
    <ligand>
        <name>NAD(+)</name>
        <dbReference type="ChEBI" id="CHEBI:57540"/>
    </ligand>
</feature>
<dbReference type="GO" id="GO:0008888">
    <property type="term" value="F:glycerol dehydrogenase (NAD+) activity"/>
    <property type="evidence" value="ECO:0007669"/>
    <property type="project" value="UniProtKB-EC"/>
</dbReference>
<evidence type="ECO:0000259" key="11">
    <source>
        <dbReference type="Pfam" id="PF00465"/>
    </source>
</evidence>
<feature type="binding site" evidence="10">
    <location>
        <position position="125"/>
    </location>
    <ligand>
        <name>NAD(+)</name>
        <dbReference type="ChEBI" id="CHEBI:57540"/>
    </ligand>
</feature>
<reference evidence="12 14" key="1">
    <citation type="submission" date="2016-02" db="EMBL/GenBank/DDBJ databases">
        <authorList>
            <person name="Strepis N."/>
        </authorList>
    </citation>
    <scope>NUCLEOTIDE SEQUENCE [LARGE SCALE GENOMIC DNA]</scope>
    <source>
        <strain evidence="12">Trichococcus flocculiformis</strain>
    </source>
</reference>
<evidence type="ECO:0000256" key="5">
    <source>
        <dbReference type="ARBA" id="ARBA00039147"/>
    </source>
</evidence>
<feature type="binding site" evidence="8">
    <location>
        <position position="171"/>
    </location>
    <ligand>
        <name>glycerol</name>
        <dbReference type="ChEBI" id="CHEBI:17754"/>
    </ligand>
</feature>
<dbReference type="GO" id="GO:0005829">
    <property type="term" value="C:cytosol"/>
    <property type="evidence" value="ECO:0007669"/>
    <property type="project" value="TreeGrafter"/>
</dbReference>
<dbReference type="Gene3D" id="3.40.50.1970">
    <property type="match status" value="1"/>
</dbReference>
<keyword evidence="14" id="KW-1185">Reference proteome</keyword>
<evidence type="ECO:0000256" key="9">
    <source>
        <dbReference type="PIRSR" id="PIRSR000112-2"/>
    </source>
</evidence>
<feature type="binding site" evidence="8">
    <location>
        <position position="272"/>
    </location>
    <ligand>
        <name>glycerol</name>
        <dbReference type="ChEBI" id="CHEBI:17754"/>
    </ligand>
</feature>
<feature type="binding site" evidence="10">
    <location>
        <begin position="94"/>
        <end position="98"/>
    </location>
    <ligand>
        <name>NAD(+)</name>
        <dbReference type="ChEBI" id="CHEBI:57540"/>
    </ligand>
</feature>
<dbReference type="PANTHER" id="PTHR43616:SF5">
    <property type="entry name" value="GLYCEROL DEHYDROGENASE 1"/>
    <property type="match status" value="1"/>
</dbReference>
<dbReference type="EC" id="1.1.1.6" evidence="5"/>
<comment type="cofactor">
    <cofactor evidence="8">
        <name>Zn(2+)</name>
        <dbReference type="ChEBI" id="CHEBI:29105"/>
    </cofactor>
    <text evidence="8">Binds 1 zinc ion per subunit.</text>
</comment>